<proteinExistence type="predicted"/>
<feature type="compositionally biased region" description="Polar residues" evidence="1">
    <location>
        <begin position="392"/>
        <end position="404"/>
    </location>
</feature>
<dbReference type="InterPro" id="IPR036412">
    <property type="entry name" value="HAD-like_sf"/>
</dbReference>
<dbReference type="PANTHER" id="PTHR12210">
    <property type="entry name" value="DULLARD PROTEIN PHOSPHATASE"/>
    <property type="match status" value="1"/>
</dbReference>
<organism evidence="3 4">
    <name type="scientific">Imshaugia aleurites</name>
    <dbReference type="NCBI Taxonomy" id="172621"/>
    <lineage>
        <taxon>Eukaryota</taxon>
        <taxon>Fungi</taxon>
        <taxon>Dikarya</taxon>
        <taxon>Ascomycota</taxon>
        <taxon>Pezizomycotina</taxon>
        <taxon>Lecanoromycetes</taxon>
        <taxon>OSLEUM clade</taxon>
        <taxon>Lecanoromycetidae</taxon>
        <taxon>Lecanorales</taxon>
        <taxon>Lecanorineae</taxon>
        <taxon>Parmeliaceae</taxon>
        <taxon>Imshaugia</taxon>
    </lineage>
</organism>
<feature type="domain" description="FCP1 homology" evidence="2">
    <location>
        <begin position="440"/>
        <end position="598"/>
    </location>
</feature>
<feature type="compositionally biased region" description="Polar residues" evidence="1">
    <location>
        <begin position="319"/>
        <end position="330"/>
    </location>
</feature>
<dbReference type="InterPro" id="IPR011948">
    <property type="entry name" value="Dullard_phosphatase"/>
</dbReference>
<dbReference type="GO" id="GO:0045944">
    <property type="term" value="P:positive regulation of transcription by RNA polymerase II"/>
    <property type="evidence" value="ECO:0007669"/>
    <property type="project" value="UniProtKB-ARBA"/>
</dbReference>
<dbReference type="SMART" id="SM00577">
    <property type="entry name" value="CPDc"/>
    <property type="match status" value="1"/>
</dbReference>
<dbReference type="Proteomes" id="UP000664534">
    <property type="component" value="Unassembled WGS sequence"/>
</dbReference>
<comment type="caution">
    <text evidence="3">The sequence shown here is derived from an EMBL/GenBank/DDBJ whole genome shotgun (WGS) entry which is preliminary data.</text>
</comment>
<evidence type="ECO:0000259" key="2">
    <source>
        <dbReference type="PROSITE" id="PS50969"/>
    </source>
</evidence>
<keyword evidence="4" id="KW-1185">Reference proteome</keyword>
<dbReference type="InterPro" id="IPR050365">
    <property type="entry name" value="TIM50"/>
</dbReference>
<feature type="compositionally biased region" description="Low complexity" evidence="1">
    <location>
        <begin position="295"/>
        <end position="306"/>
    </location>
</feature>
<name>A0A8H3FAL8_9LECA</name>
<dbReference type="SUPFAM" id="SSF56784">
    <property type="entry name" value="HAD-like"/>
    <property type="match status" value="1"/>
</dbReference>
<dbReference type="AlphaFoldDB" id="A0A8H3FAL8"/>
<feature type="region of interest" description="Disordered" evidence="1">
    <location>
        <begin position="381"/>
        <end position="428"/>
    </location>
</feature>
<feature type="region of interest" description="Disordered" evidence="1">
    <location>
        <begin position="1"/>
        <end position="330"/>
    </location>
</feature>
<dbReference type="InterPro" id="IPR004274">
    <property type="entry name" value="FCP1_dom"/>
</dbReference>
<accession>A0A8H3FAL8</accession>
<dbReference type="OrthoDB" id="277011at2759"/>
<evidence type="ECO:0000256" key="1">
    <source>
        <dbReference type="SAM" id="MobiDB-lite"/>
    </source>
</evidence>
<evidence type="ECO:0000313" key="3">
    <source>
        <dbReference type="EMBL" id="CAF9919142.1"/>
    </source>
</evidence>
<dbReference type="Gene3D" id="3.40.50.1000">
    <property type="entry name" value="HAD superfamily/HAD-like"/>
    <property type="match status" value="1"/>
</dbReference>
<gene>
    <name evidence="3" type="ORF">IMSHALPRED_004535</name>
</gene>
<dbReference type="GO" id="GO:0009651">
    <property type="term" value="P:response to salt stress"/>
    <property type="evidence" value="ECO:0007669"/>
    <property type="project" value="UniProtKB-ARBA"/>
</dbReference>
<dbReference type="EMBL" id="CAJPDT010000022">
    <property type="protein sequence ID" value="CAF9919142.1"/>
    <property type="molecule type" value="Genomic_DNA"/>
</dbReference>
<sequence>MSSEIAQAPKEENTLSSAIANNVDLPPNTHLEPPGSDAYDPISSNIKPTLDPASSPPIPSSTSNPSPAEPLESTLGGEDEIASSSAAISDTQEKPGAGVSVPNVPIRSSSTAKTQTLGTTPMIEKPTGDPISLSKRGSKGSIKPKSQSGGVGEKTSLEKEKASAPTASDPEKLGGQEQAANKTKPKKRGGFLSFLNCCSAPENANTVESGDQAVPAKKAKVLQQKPGRQATPIVKANASAGESTTGESKEVVEESIGGPEYSELKPAAEPTMITRSSKDKAPAEMPAAQAPPAPSTAETTESPAATETRDAPLPPLPASNVSSPPEVNIGQSVEATPVIAITAPPQLIEPDQSVAEQGTTINDRTPQQEQADSDIAMVDAPPIPTSAVEEPSATSREAIQTQVNLPPPPPRNGQDAAPSGSSAVTPSDKQRWLLPPLQPHFKGRKCLVLDLDETLVHSSFKILHQADFTIPVEIEGQFHNVYVIKRPGVDQFMKRVGELYEVVVFTASVSKYGDPLLDQLDIHKVVHHRLFRESCYNHQGNYVKDLSQVGRDLRETIIIDNSPTSYIFHPQHAVPISSWFSDAHDNELLDLIPVLEDLAGSQVRDVSLVLDVSL</sequence>
<dbReference type="InterPro" id="IPR023214">
    <property type="entry name" value="HAD_sf"/>
</dbReference>
<dbReference type="GO" id="GO:0016791">
    <property type="term" value="F:phosphatase activity"/>
    <property type="evidence" value="ECO:0007669"/>
    <property type="project" value="InterPro"/>
</dbReference>
<feature type="compositionally biased region" description="Polar residues" evidence="1">
    <location>
        <begin position="106"/>
        <end position="119"/>
    </location>
</feature>
<dbReference type="Pfam" id="PF03031">
    <property type="entry name" value="NIF"/>
    <property type="match status" value="1"/>
</dbReference>
<dbReference type="PROSITE" id="PS50969">
    <property type="entry name" value="FCP1"/>
    <property type="match status" value="1"/>
</dbReference>
<dbReference type="CDD" id="cd07521">
    <property type="entry name" value="HAD_FCP1-like"/>
    <property type="match status" value="1"/>
</dbReference>
<protein>
    <recommendedName>
        <fullName evidence="2">FCP1 homology domain-containing protein</fullName>
    </recommendedName>
</protein>
<evidence type="ECO:0000313" key="4">
    <source>
        <dbReference type="Proteomes" id="UP000664534"/>
    </source>
</evidence>
<dbReference type="NCBIfam" id="TIGR02251">
    <property type="entry name" value="HIF-SF_euk"/>
    <property type="match status" value="1"/>
</dbReference>
<reference evidence="3" key="1">
    <citation type="submission" date="2021-03" db="EMBL/GenBank/DDBJ databases">
        <authorList>
            <person name="Tagirdzhanova G."/>
        </authorList>
    </citation>
    <scope>NUCLEOTIDE SEQUENCE</scope>
</reference>
<dbReference type="FunFam" id="3.40.50.1000:FF:000043">
    <property type="entry name" value="General stress response phosphoprotein phosphatase Psr1/2"/>
    <property type="match status" value="1"/>
</dbReference>
<dbReference type="GO" id="GO:1904262">
    <property type="term" value="P:negative regulation of TORC1 signaling"/>
    <property type="evidence" value="ECO:0007669"/>
    <property type="project" value="UniProtKB-ARBA"/>
</dbReference>
<dbReference type="GO" id="GO:0034198">
    <property type="term" value="P:cellular response to amino acid starvation"/>
    <property type="evidence" value="ECO:0007669"/>
    <property type="project" value="UniProtKB-ARBA"/>
</dbReference>